<protein>
    <recommendedName>
        <fullName evidence="4">DUF669 domain-containing protein</fullName>
    </recommendedName>
</protein>
<feature type="region of interest" description="Disordered" evidence="1">
    <location>
        <begin position="1"/>
        <end position="21"/>
    </location>
</feature>
<evidence type="ECO:0008006" key="4">
    <source>
        <dbReference type="Google" id="ProtNLM"/>
    </source>
</evidence>
<dbReference type="KEGG" id="bpro:PMF13cell1_05613"/>
<evidence type="ECO:0000256" key="1">
    <source>
        <dbReference type="SAM" id="MobiDB-lite"/>
    </source>
</evidence>
<evidence type="ECO:0000313" key="2">
    <source>
        <dbReference type="EMBL" id="QBF00018.1"/>
    </source>
</evidence>
<dbReference type="AlphaFoldDB" id="A0A4P6M8W5"/>
<reference evidence="2 3" key="1">
    <citation type="submission" date="2019-01" db="EMBL/GenBank/DDBJ databases">
        <title>PMF-metabolizing Aryl O-demethylase.</title>
        <authorList>
            <person name="Kim M."/>
        </authorList>
    </citation>
    <scope>NUCLEOTIDE SEQUENCE [LARGE SCALE GENOMIC DNA]</scope>
    <source>
        <strain evidence="2 3">PMF1</strain>
    </source>
</reference>
<dbReference type="RefSeq" id="WP_130182899.1">
    <property type="nucleotide sequence ID" value="NZ_CP035945.1"/>
</dbReference>
<gene>
    <name evidence="2" type="ORF">PMF13cell1_05613</name>
</gene>
<name>A0A4P6M8W5_9FIRM</name>
<evidence type="ECO:0000313" key="3">
    <source>
        <dbReference type="Proteomes" id="UP000289794"/>
    </source>
</evidence>
<organism evidence="2 3">
    <name type="scientific">Blautia producta</name>
    <dbReference type="NCBI Taxonomy" id="33035"/>
    <lineage>
        <taxon>Bacteria</taxon>
        <taxon>Bacillati</taxon>
        <taxon>Bacillota</taxon>
        <taxon>Clostridia</taxon>
        <taxon>Lachnospirales</taxon>
        <taxon>Lachnospiraceae</taxon>
        <taxon>Blautia</taxon>
    </lineage>
</organism>
<dbReference type="EMBL" id="CP035945">
    <property type="protein sequence ID" value="QBF00018.1"/>
    <property type="molecule type" value="Genomic_DNA"/>
</dbReference>
<dbReference type="Proteomes" id="UP000289794">
    <property type="component" value="Chromosome"/>
</dbReference>
<sequence>MGIEGKELGWDDTITDDGQDFEPVPEGDYNFTIEKFERGRSKGEGKLPPCNMATVFFIIHDRDREVTIRENFILHSKMEWKLSELFRSVGLKKEGEPLRMNWPALPGLTGRAKVTIVPGTKDPSKKFNQIEKLYPKEAKKFEPGKF</sequence>
<accession>A0A4P6M8W5</accession>
<proteinExistence type="predicted"/>